<keyword evidence="3" id="KW-1185">Reference proteome</keyword>
<gene>
    <name evidence="2" type="ORF">GCM10010913_20190</name>
</gene>
<dbReference type="GO" id="GO:0016853">
    <property type="term" value="F:isomerase activity"/>
    <property type="evidence" value="ECO:0007669"/>
    <property type="project" value="UniProtKB-KW"/>
</dbReference>
<evidence type="ECO:0000313" key="2">
    <source>
        <dbReference type="EMBL" id="GGF98363.1"/>
    </source>
</evidence>
<dbReference type="Pfam" id="PF01261">
    <property type="entry name" value="AP_endonuc_2"/>
    <property type="match status" value="1"/>
</dbReference>
<dbReference type="Proteomes" id="UP000608420">
    <property type="component" value="Unassembled WGS sequence"/>
</dbReference>
<accession>A0ABQ1VV91</accession>
<dbReference type="Gene3D" id="3.20.20.150">
    <property type="entry name" value="Divalent-metal-dependent TIM barrel enzymes"/>
    <property type="match status" value="1"/>
</dbReference>
<dbReference type="PANTHER" id="PTHR12110">
    <property type="entry name" value="HYDROXYPYRUVATE ISOMERASE"/>
    <property type="match status" value="1"/>
</dbReference>
<protein>
    <submittedName>
        <fullName evidence="2">Sugar phosphate isomerase</fullName>
    </submittedName>
</protein>
<dbReference type="EMBL" id="BMIW01000012">
    <property type="protein sequence ID" value="GGF98363.1"/>
    <property type="molecule type" value="Genomic_DNA"/>
</dbReference>
<comment type="caution">
    <text evidence="2">The sequence shown here is derived from an EMBL/GenBank/DDBJ whole genome shotgun (WGS) entry which is preliminary data.</text>
</comment>
<dbReference type="SUPFAM" id="SSF51658">
    <property type="entry name" value="Xylose isomerase-like"/>
    <property type="match status" value="1"/>
</dbReference>
<dbReference type="InterPro" id="IPR013022">
    <property type="entry name" value="Xyl_isomerase-like_TIM-brl"/>
</dbReference>
<keyword evidence="2" id="KW-0413">Isomerase</keyword>
<name>A0ABQ1VV91_9BACL</name>
<evidence type="ECO:0000313" key="3">
    <source>
        <dbReference type="Proteomes" id="UP000608420"/>
    </source>
</evidence>
<reference evidence="3" key="1">
    <citation type="journal article" date="2019" name="Int. J. Syst. Evol. Microbiol.">
        <title>The Global Catalogue of Microorganisms (GCM) 10K type strain sequencing project: providing services to taxonomists for standard genome sequencing and annotation.</title>
        <authorList>
            <consortium name="The Broad Institute Genomics Platform"/>
            <consortium name="The Broad Institute Genome Sequencing Center for Infectious Disease"/>
            <person name="Wu L."/>
            <person name="Ma J."/>
        </authorList>
    </citation>
    <scope>NUCLEOTIDE SEQUENCE [LARGE SCALE GENOMIC DNA]</scope>
    <source>
        <strain evidence="3">CGMCC 1.15420</strain>
    </source>
</reference>
<evidence type="ECO:0000259" key="1">
    <source>
        <dbReference type="Pfam" id="PF01261"/>
    </source>
</evidence>
<dbReference type="InterPro" id="IPR050312">
    <property type="entry name" value="IolE/XylAMocC-like"/>
</dbReference>
<dbReference type="RefSeq" id="WP_120461763.1">
    <property type="nucleotide sequence ID" value="NZ_BMIW01000012.1"/>
</dbReference>
<dbReference type="PANTHER" id="PTHR12110:SF41">
    <property type="entry name" value="INOSOSE DEHYDRATASE"/>
    <property type="match status" value="1"/>
</dbReference>
<organism evidence="2 3">
    <name type="scientific">Paenibacillus aceti</name>
    <dbReference type="NCBI Taxonomy" id="1820010"/>
    <lineage>
        <taxon>Bacteria</taxon>
        <taxon>Bacillati</taxon>
        <taxon>Bacillota</taxon>
        <taxon>Bacilli</taxon>
        <taxon>Bacillales</taxon>
        <taxon>Paenibacillaceae</taxon>
        <taxon>Paenibacillus</taxon>
    </lineage>
</organism>
<dbReference type="InterPro" id="IPR036237">
    <property type="entry name" value="Xyl_isomerase-like_sf"/>
</dbReference>
<proteinExistence type="predicted"/>
<sequence>MENIALQLYSIKELTNEDFLGTLKSVAEIGYDGVEFAGYFGTSAGQLKKALDEYGLKAAGSHIGMPDLTERLEEMIEYSLAIDSPYIICPGIPEDLRDHADGYKRAAEMFDRIGERCKEQGLRFGYHNHGIEFQRYDGLTGMELLASHTRPEHMFFELDTYWAEYAGFRAVEWMESFQDRCRILHIKDMKSKQDQRNTEIGSGILDFRAITATGKQLGVEWYTVEQEEYEIPQLESIQKSLSYLRQIL</sequence>
<feature type="domain" description="Xylose isomerase-like TIM barrel" evidence="1">
    <location>
        <begin position="24"/>
        <end position="246"/>
    </location>
</feature>